<dbReference type="PANTHER" id="PTHR11610:SF173">
    <property type="entry name" value="LIPASE DOMAIN-CONTAINING PROTEIN-RELATED"/>
    <property type="match status" value="1"/>
</dbReference>
<feature type="chain" id="PRO_5045470860" evidence="5">
    <location>
        <begin position="21"/>
        <end position="329"/>
    </location>
</feature>
<protein>
    <submittedName>
        <fullName evidence="8">Lipase member H</fullName>
    </submittedName>
</protein>
<dbReference type="Proteomes" id="UP000694904">
    <property type="component" value="Chromosome 4"/>
</dbReference>
<reference evidence="7" key="1">
    <citation type="journal article" date="1997" name="Nucleic Acids Res.">
        <title>tRNAscan-SE: a program for improved detection of transfer RNA genes in genomic sequence.</title>
        <authorList>
            <person name="Lowe T.M."/>
            <person name="Eddy S.R."/>
        </authorList>
    </citation>
    <scope>NUCLEOTIDE SEQUENCE [LARGE SCALE GENOMIC DNA]</scope>
</reference>
<comment type="subcellular location">
    <subcellularLocation>
        <location evidence="1">Secreted</location>
    </subcellularLocation>
</comment>
<dbReference type="InterPro" id="IPR033906">
    <property type="entry name" value="Lipase_N"/>
</dbReference>
<keyword evidence="7" id="KW-1185">Reference proteome</keyword>
<organism evidence="7 8">
    <name type="scientific">Drosophila arizonae</name>
    <name type="common">Fruit fly</name>
    <dbReference type="NCBI Taxonomy" id="7263"/>
    <lineage>
        <taxon>Eukaryota</taxon>
        <taxon>Metazoa</taxon>
        <taxon>Ecdysozoa</taxon>
        <taxon>Arthropoda</taxon>
        <taxon>Hexapoda</taxon>
        <taxon>Insecta</taxon>
        <taxon>Pterygota</taxon>
        <taxon>Neoptera</taxon>
        <taxon>Endopterygota</taxon>
        <taxon>Diptera</taxon>
        <taxon>Brachycera</taxon>
        <taxon>Muscomorpha</taxon>
        <taxon>Ephydroidea</taxon>
        <taxon>Drosophilidae</taxon>
        <taxon>Drosophila</taxon>
    </lineage>
</organism>
<comment type="similarity">
    <text evidence="2 4">Belongs to the AB hydrolase superfamily. Lipase family.</text>
</comment>
<dbReference type="Pfam" id="PF00151">
    <property type="entry name" value="Lipase"/>
    <property type="match status" value="1"/>
</dbReference>
<evidence type="ECO:0000256" key="4">
    <source>
        <dbReference type="RuleBase" id="RU004262"/>
    </source>
</evidence>
<dbReference type="InterPro" id="IPR013818">
    <property type="entry name" value="Lipase"/>
</dbReference>
<reference evidence="8" key="3">
    <citation type="submission" date="2025-08" db="UniProtKB">
        <authorList>
            <consortium name="RefSeq"/>
        </authorList>
    </citation>
    <scope>IDENTIFICATION</scope>
    <source>
        <tissue evidence="8">Whole organism</tissue>
    </source>
</reference>
<dbReference type="InterPro" id="IPR029058">
    <property type="entry name" value="AB_hydrolase_fold"/>
</dbReference>
<reference evidence="7" key="2">
    <citation type="journal article" date="2016" name="G3 (Bethesda)">
        <title>Genome Evolution in Three Species of Cactophilic Drosophila.</title>
        <authorList>
            <person name="Sanchez-Flores A."/>
            <person name="Penazola F."/>
            <person name="Carpinteyro-Ponce J."/>
            <person name="Nazario-Yepiz N."/>
            <person name="Abreu-Goodger C."/>
            <person name="Machado C.A."/>
            <person name="Markow T.A."/>
        </authorList>
    </citation>
    <scope>NUCLEOTIDE SEQUENCE [LARGE SCALE GENOMIC DNA]</scope>
</reference>
<evidence type="ECO:0000256" key="3">
    <source>
        <dbReference type="ARBA" id="ARBA00022525"/>
    </source>
</evidence>
<dbReference type="SUPFAM" id="SSF53474">
    <property type="entry name" value="alpha/beta-Hydrolases"/>
    <property type="match status" value="1"/>
</dbReference>
<evidence type="ECO:0000313" key="7">
    <source>
        <dbReference type="Proteomes" id="UP000694904"/>
    </source>
</evidence>
<keyword evidence="3" id="KW-0964">Secreted</keyword>
<gene>
    <name evidence="8" type="primary">LOC108613775</name>
</gene>
<sequence>MARMLYCWLPFLCQMPGLPALSLDTLASQSSIYYQRAQGELTLDQVEQLSAVESLKLIVHGFLGSRTHSSIQPLRNAYRAQGFEHLLIADWSPAANLDYPSSRRSISKVSLVLAQQLEQFLARHNVSSEAVHIIGHSLGAHIAGGIGRHFNGTLGRVTGLDPALPLFTARSEDSLKASAAQFVDVIHTDYPIFGDLTPRGHADFYVNYGRAPQPGCEEVDLLAASKLLREAYSCSHNRAVFFYAESIGLPRNFPAIPCSWKVIRSSRSCLDHLWEFHLSNASLAEAIANMDDGQVVYMGEQLTHSAISHYYLETNAAPPFGQGVNAKFD</sequence>
<name>A0ABM1P6Z0_DROAR</name>
<evidence type="ECO:0000259" key="6">
    <source>
        <dbReference type="Pfam" id="PF00151"/>
    </source>
</evidence>
<accession>A0ABM1P6Z0</accession>
<dbReference type="PRINTS" id="PR00821">
    <property type="entry name" value="TAGLIPASE"/>
</dbReference>
<evidence type="ECO:0000256" key="2">
    <source>
        <dbReference type="ARBA" id="ARBA00010701"/>
    </source>
</evidence>
<evidence type="ECO:0000313" key="8">
    <source>
        <dbReference type="RefSeq" id="XP_017862976.1"/>
    </source>
</evidence>
<evidence type="ECO:0000256" key="5">
    <source>
        <dbReference type="SAM" id="SignalP"/>
    </source>
</evidence>
<dbReference type="PANTHER" id="PTHR11610">
    <property type="entry name" value="LIPASE"/>
    <property type="match status" value="1"/>
</dbReference>
<dbReference type="Gene3D" id="3.40.50.1820">
    <property type="entry name" value="alpha/beta hydrolase"/>
    <property type="match status" value="1"/>
</dbReference>
<evidence type="ECO:0000256" key="1">
    <source>
        <dbReference type="ARBA" id="ARBA00004613"/>
    </source>
</evidence>
<proteinExistence type="inferred from homology"/>
<dbReference type="CDD" id="cd00707">
    <property type="entry name" value="Pancreat_lipase_like"/>
    <property type="match status" value="1"/>
</dbReference>
<feature type="signal peptide" evidence="5">
    <location>
        <begin position="1"/>
        <end position="20"/>
    </location>
</feature>
<dbReference type="RefSeq" id="XP_017862976.1">
    <property type="nucleotide sequence ID" value="XM_018007487.1"/>
</dbReference>
<dbReference type="GeneID" id="108613775"/>
<keyword evidence="5" id="KW-0732">Signal</keyword>
<dbReference type="InterPro" id="IPR000734">
    <property type="entry name" value="TAG_lipase"/>
</dbReference>
<feature type="domain" description="Lipase" evidence="6">
    <location>
        <begin position="48"/>
        <end position="271"/>
    </location>
</feature>